<keyword evidence="4 5" id="KW-0472">Membrane</keyword>
<feature type="transmembrane region" description="Helical" evidence="5">
    <location>
        <begin position="26"/>
        <end position="46"/>
    </location>
</feature>
<keyword evidence="7" id="KW-1185">Reference proteome</keyword>
<dbReference type="EMBL" id="CAMPGE010026547">
    <property type="protein sequence ID" value="CAI2384227.1"/>
    <property type="molecule type" value="Genomic_DNA"/>
</dbReference>
<protein>
    <submittedName>
        <fullName evidence="6">Uncharacterized protein</fullName>
    </submittedName>
</protein>
<sequence length="102" mass="11438">MWGITNAFLEGPAKREGSFFDMVLDISFILPFGINQLCSVGLNLILGRIEISLALTIVNCVCFIFTYLSQKVLQGDYKLEKRFMIGTVLVVAGLWIALQDKF</sequence>
<evidence type="ECO:0000256" key="2">
    <source>
        <dbReference type="ARBA" id="ARBA00022692"/>
    </source>
</evidence>
<evidence type="ECO:0000256" key="3">
    <source>
        <dbReference type="ARBA" id="ARBA00022989"/>
    </source>
</evidence>
<dbReference type="PANTHER" id="PTHR28668:SF1">
    <property type="entry name" value="TRANSMEMBRANE PROTEIN 234"/>
    <property type="match status" value="1"/>
</dbReference>
<organism evidence="6 7">
    <name type="scientific">Euplotes crassus</name>
    <dbReference type="NCBI Taxonomy" id="5936"/>
    <lineage>
        <taxon>Eukaryota</taxon>
        <taxon>Sar</taxon>
        <taxon>Alveolata</taxon>
        <taxon>Ciliophora</taxon>
        <taxon>Intramacronucleata</taxon>
        <taxon>Spirotrichea</taxon>
        <taxon>Hypotrichia</taxon>
        <taxon>Euplotida</taxon>
        <taxon>Euplotidae</taxon>
        <taxon>Moneuplotes</taxon>
    </lineage>
</organism>
<keyword evidence="2 5" id="KW-0812">Transmembrane</keyword>
<dbReference type="AlphaFoldDB" id="A0AAD1Y7A9"/>
<gene>
    <name evidence="6" type="ORF">ECRASSUSDP1_LOCUS25749</name>
</gene>
<feature type="transmembrane region" description="Helical" evidence="5">
    <location>
        <begin position="53"/>
        <end position="70"/>
    </location>
</feature>
<accession>A0AAD1Y7A9</accession>
<evidence type="ECO:0000256" key="5">
    <source>
        <dbReference type="SAM" id="Phobius"/>
    </source>
</evidence>
<feature type="transmembrane region" description="Helical" evidence="5">
    <location>
        <begin position="82"/>
        <end position="98"/>
    </location>
</feature>
<dbReference type="Pfam" id="PF10639">
    <property type="entry name" value="TMEM234"/>
    <property type="match status" value="1"/>
</dbReference>
<comment type="caution">
    <text evidence="6">The sequence shown here is derived from an EMBL/GenBank/DDBJ whole genome shotgun (WGS) entry which is preliminary data.</text>
</comment>
<proteinExistence type="predicted"/>
<reference evidence="6" key="1">
    <citation type="submission" date="2023-07" db="EMBL/GenBank/DDBJ databases">
        <authorList>
            <consortium name="AG Swart"/>
            <person name="Singh M."/>
            <person name="Singh A."/>
            <person name="Seah K."/>
            <person name="Emmerich C."/>
        </authorList>
    </citation>
    <scope>NUCLEOTIDE SEQUENCE</scope>
    <source>
        <strain evidence="6">DP1</strain>
    </source>
</reference>
<evidence type="ECO:0000256" key="1">
    <source>
        <dbReference type="ARBA" id="ARBA00004141"/>
    </source>
</evidence>
<evidence type="ECO:0000256" key="4">
    <source>
        <dbReference type="ARBA" id="ARBA00023136"/>
    </source>
</evidence>
<dbReference type="Proteomes" id="UP001295684">
    <property type="component" value="Unassembled WGS sequence"/>
</dbReference>
<dbReference type="GO" id="GO:0016020">
    <property type="term" value="C:membrane"/>
    <property type="evidence" value="ECO:0007669"/>
    <property type="project" value="UniProtKB-SubCell"/>
</dbReference>
<evidence type="ECO:0000313" key="6">
    <source>
        <dbReference type="EMBL" id="CAI2384227.1"/>
    </source>
</evidence>
<dbReference type="InterPro" id="IPR018908">
    <property type="entry name" value="TMEM234"/>
</dbReference>
<name>A0AAD1Y7A9_EUPCR</name>
<evidence type="ECO:0000313" key="7">
    <source>
        <dbReference type="Proteomes" id="UP001295684"/>
    </source>
</evidence>
<comment type="subcellular location">
    <subcellularLocation>
        <location evidence="1">Membrane</location>
        <topology evidence="1">Multi-pass membrane protein</topology>
    </subcellularLocation>
</comment>
<keyword evidence="3 5" id="KW-1133">Transmembrane helix</keyword>
<dbReference type="PANTHER" id="PTHR28668">
    <property type="entry name" value="TRANSMEMBRANE PROTEIN 234"/>
    <property type="match status" value="1"/>
</dbReference>